<gene>
    <name evidence="3" type="ORF">Glove_349g11</name>
</gene>
<dbReference type="Proteomes" id="UP000266861">
    <property type="component" value="Unassembled WGS sequence"/>
</dbReference>
<proteinExistence type="predicted"/>
<feature type="region of interest" description="Disordered" evidence="2">
    <location>
        <begin position="113"/>
        <end position="177"/>
    </location>
</feature>
<accession>A0A397HDM4</accession>
<feature type="coiled-coil region" evidence="1">
    <location>
        <begin position="8"/>
        <end position="84"/>
    </location>
</feature>
<name>A0A397HDM4_9GLOM</name>
<evidence type="ECO:0000313" key="3">
    <source>
        <dbReference type="EMBL" id="RHZ61215.1"/>
    </source>
</evidence>
<comment type="caution">
    <text evidence="3">The sequence shown here is derived from an EMBL/GenBank/DDBJ whole genome shotgun (WGS) entry which is preliminary data.</text>
</comment>
<keyword evidence="1" id="KW-0175">Coiled coil</keyword>
<feature type="compositionally biased region" description="Basic and acidic residues" evidence="2">
    <location>
        <begin position="139"/>
        <end position="156"/>
    </location>
</feature>
<dbReference type="EMBL" id="PQFF01000319">
    <property type="protein sequence ID" value="RHZ61215.1"/>
    <property type="molecule type" value="Genomic_DNA"/>
</dbReference>
<dbReference type="AlphaFoldDB" id="A0A397HDM4"/>
<evidence type="ECO:0000256" key="2">
    <source>
        <dbReference type="SAM" id="MobiDB-lite"/>
    </source>
</evidence>
<evidence type="ECO:0000256" key="1">
    <source>
        <dbReference type="SAM" id="Coils"/>
    </source>
</evidence>
<evidence type="ECO:0000313" key="4">
    <source>
        <dbReference type="Proteomes" id="UP000266861"/>
    </source>
</evidence>
<organism evidence="3 4">
    <name type="scientific">Diversispora epigaea</name>
    <dbReference type="NCBI Taxonomy" id="1348612"/>
    <lineage>
        <taxon>Eukaryota</taxon>
        <taxon>Fungi</taxon>
        <taxon>Fungi incertae sedis</taxon>
        <taxon>Mucoromycota</taxon>
        <taxon>Glomeromycotina</taxon>
        <taxon>Glomeromycetes</taxon>
        <taxon>Diversisporales</taxon>
        <taxon>Diversisporaceae</taxon>
        <taxon>Diversispora</taxon>
    </lineage>
</organism>
<feature type="compositionally biased region" description="Low complexity" evidence="2">
    <location>
        <begin position="212"/>
        <end position="227"/>
    </location>
</feature>
<reference evidence="3 4" key="1">
    <citation type="submission" date="2018-08" db="EMBL/GenBank/DDBJ databases">
        <title>Genome and evolution of the arbuscular mycorrhizal fungus Diversispora epigaea (formerly Glomus versiforme) and its bacterial endosymbionts.</title>
        <authorList>
            <person name="Sun X."/>
            <person name="Fei Z."/>
            <person name="Harrison M."/>
        </authorList>
    </citation>
    <scope>NUCLEOTIDE SEQUENCE [LARGE SCALE GENOMIC DNA]</scope>
    <source>
        <strain evidence="3 4">IT104</strain>
    </source>
</reference>
<protein>
    <submittedName>
        <fullName evidence="3">Uncharacterized protein</fullName>
    </submittedName>
</protein>
<dbReference type="OrthoDB" id="2429115at2759"/>
<sequence length="567" mass="64693">MANAQSTIDSLKELNLKLVLQIDELRKENAKVKAENTGLKQAIEENATLKIRFEELEKKNKTDTAKLTAENAELKYRVTKLEQKQTGDITNEQDVSPTKDILQSTACSELSVNTQSTISSEIRDESKGSLSIQLPIEGQSDKEKDVSPDRLPELEHSSTSPESLAKPETSKSSLSQDTINDDSVEILEFVETIRKENISNEIRERNRKKKLQIQGSMQSTSSSSDIQNEVNPLIDTYEHKTIQSELIPTDQAQNTGIKIPYNKRVEQGLRHDLSVFIKENSNKFSDVFDIKIPEFSLEVIITGSSKITAQNTADLFIIAMKVRQKEILSKPETSKSSLSQDTINDDSVEILEFVETIRKENISNEIRERNRKKKLQIQGSMQSTSSSSDIQNEVNPLIDTYEHKTIQSELIPTDQAQNTGIKIPYNKRVEQGLRHDLSVFIKENSNKFSDVFDIKIPEFSLEVIITGSSKITAQNTADLFIIAMKVRQKEILCWYCYYKAYEDRIEDIKCINKIDDQSARTLVYNEIKTLLPDITDVNLRQSEKNLYVTYGNRNRKNSDSRYYKMFS</sequence>
<keyword evidence="4" id="KW-1185">Reference proteome</keyword>
<feature type="region of interest" description="Disordered" evidence="2">
    <location>
        <begin position="208"/>
        <end position="227"/>
    </location>
</feature>